<dbReference type="GO" id="GO:0005634">
    <property type="term" value="C:nucleus"/>
    <property type="evidence" value="ECO:0007669"/>
    <property type="project" value="UniProtKB-SubCell"/>
</dbReference>
<keyword evidence="3" id="KW-1185">Reference proteome</keyword>
<dbReference type="EMBL" id="SDMP01000011">
    <property type="protein sequence ID" value="RYR29627.1"/>
    <property type="molecule type" value="Genomic_DNA"/>
</dbReference>
<protein>
    <recommendedName>
        <fullName evidence="1">Protein FAR1-RELATED SEQUENCE</fullName>
    </recommendedName>
</protein>
<keyword evidence="1" id="KW-0479">Metal-binding</keyword>
<keyword evidence="1" id="KW-0539">Nucleus</keyword>
<comment type="function">
    <text evidence="1">Putative transcription activator involved in regulating light control of development.</text>
</comment>
<dbReference type="AlphaFoldDB" id="A0A445AT82"/>
<dbReference type="InterPro" id="IPR031052">
    <property type="entry name" value="FHY3/FAR1"/>
</dbReference>
<evidence type="ECO:0000313" key="2">
    <source>
        <dbReference type="EMBL" id="RYR29627.1"/>
    </source>
</evidence>
<dbReference type="PANTHER" id="PTHR31669">
    <property type="entry name" value="PROTEIN FAR1-RELATED SEQUENCE 10-RELATED"/>
    <property type="match status" value="1"/>
</dbReference>
<comment type="similarity">
    <text evidence="1">Belongs to the FHY3/FAR1 family.</text>
</comment>
<organism evidence="2 3">
    <name type="scientific">Arachis hypogaea</name>
    <name type="common">Peanut</name>
    <dbReference type="NCBI Taxonomy" id="3818"/>
    <lineage>
        <taxon>Eukaryota</taxon>
        <taxon>Viridiplantae</taxon>
        <taxon>Streptophyta</taxon>
        <taxon>Embryophyta</taxon>
        <taxon>Tracheophyta</taxon>
        <taxon>Spermatophyta</taxon>
        <taxon>Magnoliopsida</taxon>
        <taxon>eudicotyledons</taxon>
        <taxon>Gunneridae</taxon>
        <taxon>Pentapetalae</taxon>
        <taxon>rosids</taxon>
        <taxon>fabids</taxon>
        <taxon>Fabales</taxon>
        <taxon>Fabaceae</taxon>
        <taxon>Papilionoideae</taxon>
        <taxon>50 kb inversion clade</taxon>
        <taxon>dalbergioids sensu lato</taxon>
        <taxon>Dalbergieae</taxon>
        <taxon>Pterocarpus clade</taxon>
        <taxon>Arachis</taxon>
    </lineage>
</organism>
<dbReference type="PANTHER" id="PTHR31669:SF293">
    <property type="entry name" value="PROTEIN FAR1-RELATED SEQUENCE"/>
    <property type="match status" value="1"/>
</dbReference>
<comment type="caution">
    <text evidence="2">The sequence shown here is derived from an EMBL/GenBank/DDBJ whole genome shotgun (WGS) entry which is preliminary data.</text>
</comment>
<name>A0A445AT82_ARAHY</name>
<evidence type="ECO:0000313" key="3">
    <source>
        <dbReference type="Proteomes" id="UP000289738"/>
    </source>
</evidence>
<dbReference type="GO" id="GO:0008270">
    <property type="term" value="F:zinc ion binding"/>
    <property type="evidence" value="ECO:0007669"/>
    <property type="project" value="UniProtKB-UniRule"/>
</dbReference>
<keyword evidence="1" id="KW-0863">Zinc-finger</keyword>
<gene>
    <name evidence="2" type="ORF">Ahy_B01g054067</name>
</gene>
<dbReference type="GO" id="GO:0006355">
    <property type="term" value="P:regulation of DNA-templated transcription"/>
    <property type="evidence" value="ECO:0007669"/>
    <property type="project" value="UniProtKB-UniRule"/>
</dbReference>
<proteinExistence type="inferred from homology"/>
<accession>A0A445AT82</accession>
<keyword evidence="1" id="KW-0862">Zinc</keyword>
<dbReference type="Proteomes" id="UP000289738">
    <property type="component" value="Chromosome B01"/>
</dbReference>
<evidence type="ECO:0000256" key="1">
    <source>
        <dbReference type="RuleBase" id="RU367018"/>
    </source>
</evidence>
<comment type="subcellular location">
    <subcellularLocation>
        <location evidence="1">Nucleus</location>
    </subcellularLocation>
</comment>
<sequence length="153" mass="18342">MLYEILEEVHQFYYKYANKVGLEPRIRNTNLDKYGRTPINQFIQFNRDTYQTKKNPSTQRSNMVSSVHCKARIYMKLDIEFRQWRLSKNSPYTLRMSSSAFVEKDVRNYLSVKIVSSMCVWTNARSRAAYEYFGDVVSFDITYRILVYFCKDL</sequence>
<reference evidence="2 3" key="1">
    <citation type="submission" date="2019-01" db="EMBL/GenBank/DDBJ databases">
        <title>Sequencing of cultivated peanut Arachis hypogaea provides insights into genome evolution and oil improvement.</title>
        <authorList>
            <person name="Chen X."/>
        </authorList>
    </citation>
    <scope>NUCLEOTIDE SEQUENCE [LARGE SCALE GENOMIC DNA]</scope>
    <source>
        <strain evidence="3">cv. Fuhuasheng</strain>
        <tissue evidence="2">Leaves</tissue>
    </source>
</reference>